<dbReference type="InterPro" id="IPR032876">
    <property type="entry name" value="J_dom"/>
</dbReference>
<protein>
    <recommendedName>
        <fullName evidence="4">Phage tail protein</fullName>
    </recommendedName>
</protein>
<comment type="caution">
    <text evidence="3">The sequence shown here is derived from an EMBL/GenBank/DDBJ whole genome shotgun (WGS) entry which is preliminary data.</text>
</comment>
<dbReference type="PANTHER" id="PTHR36251">
    <property type="entry name" value="FELS-1 PROPHAGE HOST SPECIFICITY PROTEIN-RELATED"/>
    <property type="match status" value="1"/>
</dbReference>
<dbReference type="AlphaFoldDB" id="A0A7Z1MMP2"/>
<dbReference type="InterPro" id="IPR053171">
    <property type="entry name" value="Viral_Tip_Attach_Protein"/>
</dbReference>
<dbReference type="InterPro" id="IPR055385">
    <property type="entry name" value="GpJ_HDII-ins2"/>
</dbReference>
<dbReference type="Pfam" id="PF13550">
    <property type="entry name" value="Phage-tail_3"/>
    <property type="match status" value="1"/>
</dbReference>
<dbReference type="Pfam" id="PF24801">
    <property type="entry name" value="FNIII-A_GpJ"/>
    <property type="match status" value="1"/>
</dbReference>
<feature type="domain" description="Tip attachment protein J" evidence="1">
    <location>
        <begin position="345"/>
        <end position="485"/>
    </location>
</feature>
<evidence type="ECO:0000313" key="3">
    <source>
        <dbReference type="EMBL" id="PMP33018.1"/>
    </source>
</evidence>
<name>A0A7Z1MMP2_9VIBR</name>
<evidence type="ECO:0000259" key="2">
    <source>
        <dbReference type="Pfam" id="PF24801"/>
    </source>
</evidence>
<evidence type="ECO:0008006" key="4">
    <source>
        <dbReference type="Google" id="ProtNLM"/>
    </source>
</evidence>
<evidence type="ECO:0000259" key="1">
    <source>
        <dbReference type="Pfam" id="PF13550"/>
    </source>
</evidence>
<proteinExistence type="predicted"/>
<dbReference type="EMBL" id="MDBS01000003">
    <property type="protein sequence ID" value="PMP33018.1"/>
    <property type="molecule type" value="Genomic_DNA"/>
</dbReference>
<accession>A0A7Z1MMP2</accession>
<reference evidence="3" key="1">
    <citation type="submission" date="2016-07" db="EMBL/GenBank/DDBJ databases">
        <authorList>
            <person name="Kauffman K."/>
            <person name="Arevalo P."/>
            <person name="Polz M.F."/>
        </authorList>
    </citation>
    <scope>NUCLEOTIDE SEQUENCE</scope>
    <source>
        <strain evidence="3">10N.222.46.E12</strain>
    </source>
</reference>
<gene>
    <name evidence="3" type="ORF">BCS90_09795</name>
</gene>
<sequence>MATFNRNLYRIQELVSAGEIGGLLTDEVPLHSVTFDGTPVAKQDGQLNFRGAEVVERVGTEDQIPVVGFESISLTESVGVELEDTQEWVSRQVADGFSRVRVFLRYPNGLYRYSSKGKYQSWDMNYDIEVSLDDSDWLSMVQVRSSNRTQKSFDRVHVIENPNPDRESSFYIRCRRARGAGNERETGTLFWHANVQLEASEQSYPDTAYYSIEFDAQQLGNVLPARGYHIKGIRCLVPVTYEPTLYDGTTGEIVQYAFYSSTVWDGTFKLEHCTDAAWISYNMLVNEKWGAGKSIDSNFIDIFSFWEASKYNVEMIDNGIDDPHPRFVFNGRIADIRDMRAHCDEVLATCQASTYEEDGLIKCYQDHPTVPSKIFIPANTVGGMVERQSNALENRLTVCEVTFNDRTDRFEPTTEVVEVDESLIDAYGYRIANIAQNGVTERPQAIRAARWQIENSHIEGSSATLAVGWENWDTSIGDVVYILDDILNPDAISGRILGVNALEITLDRVVDRDVIDERMIVQTLTGLVEVIANASQGSQIVTVDSVVAAERLDAFVISDDLNQYRVIGYSVCQGEKRLVCGFHDPTKYARIEEGEDYTPEYPPLDPEDILPPTQFTAFGNIADGVPSVYIDWEAPVNPEDPTLPDTRVANYILEWDGSVGRDEVTVQDTSFQIDPADLGTYDFTLTAYTTNGTPSPTVSYQLTFIPDGSSELLPPNSINANFDGKDLSIAWLDNPVNSDNSRYVPVAYIVDFSDEAASVSSSVRIPFIDPLTIHRHTYNFDDNVADHDTPSRTIYVTIRVEDNMELLSSPVSDDFTNLAPMAPRQSLIAGLTNFTVSLLPDASLPDWESDVVGFLVEVDGDVIDVGMQSLVTFNAVPDTTYNVRSAAYDVFGKTDLSWSPMDQVSTIEFPDVPELPSFSRVEYRFTGLEWTIGPSDGTIGWTEHSVTQFTWNDSLGDYDQETKLIDEGSLTYVDGLNYIGLDFENGTYVRTTFDDWYDDSDYLMGEIREEDGLFSWFDEGINTLAVNAISAKHIQADAILGNNIKANEKIVIGDSKTAPNTIVLDGTATDDADPMIWLGQQNGDDGLTANFAVTKSGTVYSRQNLVVLGSATIGGVTVLNDSTIVGNAPEHTLQSGTWASGNGVGWQLTGDGQFNLRNEGGDVGLQMTSERIDVYDDTGALKVRIGRLA</sequence>
<dbReference type="PANTHER" id="PTHR36251:SF2">
    <property type="entry name" value="GIFSY-2 PROPHAGE HOST SPECIFICITY PROTEIN J, PHAGE LAMBDA"/>
    <property type="match status" value="1"/>
</dbReference>
<organism evidence="3">
    <name type="scientific">Vibrio cyclitrophicus</name>
    <dbReference type="NCBI Taxonomy" id="47951"/>
    <lineage>
        <taxon>Bacteria</taxon>
        <taxon>Pseudomonadati</taxon>
        <taxon>Pseudomonadota</taxon>
        <taxon>Gammaproteobacteria</taxon>
        <taxon>Vibrionales</taxon>
        <taxon>Vibrionaceae</taxon>
        <taxon>Vibrio</taxon>
    </lineage>
</organism>
<dbReference type="RefSeq" id="WP_154724232.1">
    <property type="nucleotide sequence ID" value="NZ_CP170590.1"/>
</dbReference>
<reference evidence="3" key="2">
    <citation type="journal article" date="2018" name="Nature">
        <title>A major lineage of non-tailed dsDNA viruses as unrecognized killers of marine bacteria.</title>
        <authorList>
            <person name="Kauffman K.M."/>
            <person name="Hussain F.A."/>
            <person name="Yang J."/>
            <person name="Arevalo P."/>
            <person name="Brown J.M."/>
            <person name="Chang W.K."/>
            <person name="VanInsberghe D."/>
            <person name="Elsherbini J."/>
            <person name="Sharma R.S."/>
            <person name="Cutler M.B."/>
            <person name="Kelly L."/>
            <person name="Polz M.F."/>
        </authorList>
    </citation>
    <scope>NUCLEOTIDE SEQUENCE</scope>
    <source>
        <strain evidence="3">10N.222.46.E12</strain>
    </source>
</reference>
<feature type="domain" description="Tip attachment protein J HDII-ins2" evidence="2">
    <location>
        <begin position="75"/>
        <end position="191"/>
    </location>
</feature>